<dbReference type="InterPro" id="IPR000719">
    <property type="entry name" value="Prot_kinase_dom"/>
</dbReference>
<dbReference type="RefSeq" id="WP_190908833.1">
    <property type="nucleotide sequence ID" value="NZ_JACJTQ010000057.1"/>
</dbReference>
<keyword evidence="12" id="KW-1185">Reference proteome</keyword>
<keyword evidence="5 11" id="KW-0418">Kinase</keyword>
<evidence type="ECO:0000256" key="1">
    <source>
        <dbReference type="ARBA" id="ARBA00012513"/>
    </source>
</evidence>
<dbReference type="GO" id="GO:0004674">
    <property type="term" value="F:protein serine/threonine kinase activity"/>
    <property type="evidence" value="ECO:0007669"/>
    <property type="project" value="UniProtKB-KW"/>
</dbReference>
<comment type="caution">
    <text evidence="11">The sequence shown here is derived from an EMBL/GenBank/DDBJ whole genome shotgun (WGS) entry which is preliminary data.</text>
</comment>
<evidence type="ECO:0000313" key="12">
    <source>
        <dbReference type="Proteomes" id="UP000660381"/>
    </source>
</evidence>
<keyword evidence="2 11" id="KW-0723">Serine/threonine-protein kinase</keyword>
<keyword evidence="4" id="KW-0547">Nucleotide-binding</keyword>
<evidence type="ECO:0000313" key="11">
    <source>
        <dbReference type="EMBL" id="MBD2694694.1"/>
    </source>
</evidence>
<evidence type="ECO:0000256" key="9">
    <source>
        <dbReference type="SAM" id="Phobius"/>
    </source>
</evidence>
<gene>
    <name evidence="11" type="ORF">H6G68_23635</name>
</gene>
<feature type="transmembrane region" description="Helical" evidence="9">
    <location>
        <begin position="338"/>
        <end position="358"/>
    </location>
</feature>
<dbReference type="Gene3D" id="1.10.510.10">
    <property type="entry name" value="Transferase(Phosphotransferase) domain 1"/>
    <property type="match status" value="1"/>
</dbReference>
<dbReference type="SUPFAM" id="SSF56112">
    <property type="entry name" value="Protein kinase-like (PK-like)"/>
    <property type="match status" value="1"/>
</dbReference>
<evidence type="ECO:0000256" key="7">
    <source>
        <dbReference type="ARBA" id="ARBA00047899"/>
    </source>
</evidence>
<evidence type="ECO:0000256" key="8">
    <source>
        <dbReference type="ARBA" id="ARBA00048679"/>
    </source>
</evidence>
<dbReference type="NCBIfam" id="NF045510">
    <property type="entry name" value="4Cys_prefix_kin"/>
    <property type="match status" value="1"/>
</dbReference>
<comment type="catalytic activity">
    <reaction evidence="7">
        <text>L-threonyl-[protein] + ATP = O-phospho-L-threonyl-[protein] + ADP + H(+)</text>
        <dbReference type="Rhea" id="RHEA:46608"/>
        <dbReference type="Rhea" id="RHEA-COMP:11060"/>
        <dbReference type="Rhea" id="RHEA-COMP:11605"/>
        <dbReference type="ChEBI" id="CHEBI:15378"/>
        <dbReference type="ChEBI" id="CHEBI:30013"/>
        <dbReference type="ChEBI" id="CHEBI:30616"/>
        <dbReference type="ChEBI" id="CHEBI:61977"/>
        <dbReference type="ChEBI" id="CHEBI:456216"/>
        <dbReference type="EC" id="2.7.11.1"/>
    </reaction>
</comment>
<dbReference type="InterPro" id="IPR008271">
    <property type="entry name" value="Ser/Thr_kinase_AS"/>
</dbReference>
<dbReference type="SMART" id="SM00220">
    <property type="entry name" value="S_TKc"/>
    <property type="match status" value="1"/>
</dbReference>
<dbReference type="CDD" id="cd14014">
    <property type="entry name" value="STKc_PknB_like"/>
    <property type="match status" value="1"/>
</dbReference>
<keyword evidence="9" id="KW-0472">Membrane</keyword>
<dbReference type="PANTHER" id="PTHR24363:SF0">
    <property type="entry name" value="SERINE_THREONINE KINASE LIKE DOMAIN CONTAINING 1"/>
    <property type="match status" value="1"/>
</dbReference>
<sequence length="569" mass="64224">MSLCINPVCPQPNHPDNDENRFCQSCGSQLELLGRYRILRLLSDKTGFSKVYEAYQQDTPKILKVLKQELANDTKAVSLFQQEVNVLEQLNHPGIPTAEGYFPYQTRNAVVLHCMVMEKIDGPNLEQWLKQQQNRPISEPQAIAWLKQLLEILALVHHHQYLHRDIKPSNIMIRPDGQLVLIDFGTAREITRTYLANGGGMTAITSSGYSPPEQMQGQAIPQSDFFALGRTFVFLLTGCQPVQLYNPHLDVLEWRNHATHVSQLLLDFIDWLMLTAVNQRPSHVEEILQRLAEIEFLLTDNTSATINVGGGLKTAIVNKTTTNNTIIPPQKQPEKLPLLAWLAALIVSLLLLWSVALANRNHKFTVLPPDYGQAPVKKGKVDYFPYEEGKDSQGRVAEFNIAVLSVEYKWQLGSTYQIKYNDQIITLDSLKSNLEQEGIQRIMENPSEIISVGTASCEGDIAAEQSRALERSKQIQLLVKKIFSNISTVQGYRLLNLGQFQRKDCQASQDSTAYQRSIIIIGVKKQAEGVILDEALRDRLEKKPFADFKLEDYSLGSVEKFKTIPSNLS</sequence>
<evidence type="ECO:0000256" key="3">
    <source>
        <dbReference type="ARBA" id="ARBA00022679"/>
    </source>
</evidence>
<evidence type="ECO:0000256" key="5">
    <source>
        <dbReference type="ARBA" id="ARBA00022777"/>
    </source>
</evidence>
<keyword evidence="9" id="KW-0812">Transmembrane</keyword>
<comment type="catalytic activity">
    <reaction evidence="8">
        <text>L-seryl-[protein] + ATP = O-phospho-L-seryl-[protein] + ADP + H(+)</text>
        <dbReference type="Rhea" id="RHEA:17989"/>
        <dbReference type="Rhea" id="RHEA-COMP:9863"/>
        <dbReference type="Rhea" id="RHEA-COMP:11604"/>
        <dbReference type="ChEBI" id="CHEBI:15378"/>
        <dbReference type="ChEBI" id="CHEBI:29999"/>
        <dbReference type="ChEBI" id="CHEBI:30616"/>
        <dbReference type="ChEBI" id="CHEBI:83421"/>
        <dbReference type="ChEBI" id="CHEBI:456216"/>
        <dbReference type="EC" id="2.7.11.1"/>
    </reaction>
</comment>
<dbReference type="Pfam" id="PF00069">
    <property type="entry name" value="Pkinase"/>
    <property type="match status" value="1"/>
</dbReference>
<protein>
    <recommendedName>
        <fullName evidence="1">non-specific serine/threonine protein kinase</fullName>
        <ecNumber evidence="1">2.7.11.1</ecNumber>
    </recommendedName>
</protein>
<proteinExistence type="predicted"/>
<evidence type="ECO:0000256" key="6">
    <source>
        <dbReference type="ARBA" id="ARBA00022840"/>
    </source>
</evidence>
<dbReference type="Gene3D" id="3.30.200.20">
    <property type="entry name" value="Phosphorylase Kinase, domain 1"/>
    <property type="match status" value="1"/>
</dbReference>
<keyword evidence="6" id="KW-0067">ATP-binding</keyword>
<dbReference type="PANTHER" id="PTHR24363">
    <property type="entry name" value="SERINE/THREONINE PROTEIN KINASE"/>
    <property type="match status" value="1"/>
</dbReference>
<dbReference type="PROSITE" id="PS00108">
    <property type="entry name" value="PROTEIN_KINASE_ST"/>
    <property type="match status" value="1"/>
</dbReference>
<dbReference type="InterPro" id="IPR011009">
    <property type="entry name" value="Kinase-like_dom_sf"/>
</dbReference>
<keyword evidence="9" id="KW-1133">Transmembrane helix</keyword>
<dbReference type="EMBL" id="JACJTQ010000057">
    <property type="protein sequence ID" value="MBD2694694.1"/>
    <property type="molecule type" value="Genomic_DNA"/>
</dbReference>
<evidence type="ECO:0000256" key="2">
    <source>
        <dbReference type="ARBA" id="ARBA00022527"/>
    </source>
</evidence>
<reference evidence="11 12" key="1">
    <citation type="journal article" date="2020" name="ISME J.">
        <title>Comparative genomics reveals insights into cyanobacterial evolution and habitat adaptation.</title>
        <authorList>
            <person name="Chen M.Y."/>
            <person name="Teng W.K."/>
            <person name="Zhao L."/>
            <person name="Hu C.X."/>
            <person name="Zhou Y.K."/>
            <person name="Han B.P."/>
            <person name="Song L.R."/>
            <person name="Shu W.S."/>
        </authorList>
    </citation>
    <scope>NUCLEOTIDE SEQUENCE [LARGE SCALE GENOMIC DNA]</scope>
    <source>
        <strain evidence="11 12">FACHB-362</strain>
    </source>
</reference>
<organism evidence="11 12">
    <name type="scientific">Anabaena catenula FACHB-362</name>
    <dbReference type="NCBI Taxonomy" id="2692877"/>
    <lineage>
        <taxon>Bacteria</taxon>
        <taxon>Bacillati</taxon>
        <taxon>Cyanobacteriota</taxon>
        <taxon>Cyanophyceae</taxon>
        <taxon>Nostocales</taxon>
        <taxon>Nostocaceae</taxon>
        <taxon>Anabaena</taxon>
    </lineage>
</organism>
<accession>A0ABR8JA41</accession>
<name>A0ABR8JA41_9NOST</name>
<dbReference type="EC" id="2.7.11.1" evidence="1"/>
<keyword evidence="3" id="KW-0808">Transferase</keyword>
<evidence type="ECO:0000259" key="10">
    <source>
        <dbReference type="PROSITE" id="PS50011"/>
    </source>
</evidence>
<feature type="domain" description="Protein kinase" evidence="10">
    <location>
        <begin position="37"/>
        <end position="297"/>
    </location>
</feature>
<dbReference type="Proteomes" id="UP000660381">
    <property type="component" value="Unassembled WGS sequence"/>
</dbReference>
<dbReference type="PROSITE" id="PS50011">
    <property type="entry name" value="PROTEIN_KINASE_DOM"/>
    <property type="match status" value="1"/>
</dbReference>
<evidence type="ECO:0000256" key="4">
    <source>
        <dbReference type="ARBA" id="ARBA00022741"/>
    </source>
</evidence>